<dbReference type="NCBIfam" id="TIGR00043">
    <property type="entry name" value="rRNA maturation RNase YbeY"/>
    <property type="match status" value="1"/>
</dbReference>
<evidence type="ECO:0000256" key="5">
    <source>
        <dbReference type="ARBA" id="ARBA00022801"/>
    </source>
</evidence>
<comment type="cofactor">
    <cofactor evidence="7">
        <name>Zn(2+)</name>
        <dbReference type="ChEBI" id="CHEBI:29105"/>
    </cofactor>
    <text evidence="7">Binds 1 zinc ion.</text>
</comment>
<evidence type="ECO:0000256" key="7">
    <source>
        <dbReference type="HAMAP-Rule" id="MF_00009"/>
    </source>
</evidence>
<organism evidence="8 9">
    <name type="scientific">Camelimonas fluminis</name>
    <dbReference type="NCBI Taxonomy" id="1576911"/>
    <lineage>
        <taxon>Bacteria</taxon>
        <taxon>Pseudomonadati</taxon>
        <taxon>Pseudomonadota</taxon>
        <taxon>Alphaproteobacteria</taxon>
        <taxon>Hyphomicrobiales</taxon>
        <taxon>Chelatococcaceae</taxon>
        <taxon>Camelimonas</taxon>
    </lineage>
</organism>
<dbReference type="SUPFAM" id="SSF55486">
    <property type="entry name" value="Metalloproteases ('zincins'), catalytic domain"/>
    <property type="match status" value="1"/>
</dbReference>
<evidence type="ECO:0000256" key="4">
    <source>
        <dbReference type="ARBA" id="ARBA00022759"/>
    </source>
</evidence>
<feature type="binding site" evidence="7">
    <location>
        <position position="121"/>
    </location>
    <ligand>
        <name>Zn(2+)</name>
        <dbReference type="ChEBI" id="CHEBI:29105"/>
        <note>catalytic</note>
    </ligand>
</feature>
<name>A0ABV7ULA8_9HYPH</name>
<dbReference type="PROSITE" id="PS01306">
    <property type="entry name" value="UPF0054"/>
    <property type="match status" value="1"/>
</dbReference>
<evidence type="ECO:0000256" key="2">
    <source>
        <dbReference type="ARBA" id="ARBA00022722"/>
    </source>
</evidence>
<keyword evidence="7" id="KW-0698">rRNA processing</keyword>
<dbReference type="InterPro" id="IPR002036">
    <property type="entry name" value="YbeY"/>
</dbReference>
<comment type="function">
    <text evidence="7">Single strand-specific metallo-endoribonuclease involved in late-stage 70S ribosome quality control and in maturation of the 3' terminus of the 16S rRNA.</text>
</comment>
<feature type="binding site" evidence="7">
    <location>
        <position position="131"/>
    </location>
    <ligand>
        <name>Zn(2+)</name>
        <dbReference type="ChEBI" id="CHEBI:29105"/>
        <note>catalytic</note>
    </ligand>
</feature>
<dbReference type="PANTHER" id="PTHR46986">
    <property type="entry name" value="ENDORIBONUCLEASE YBEY, CHLOROPLASTIC"/>
    <property type="match status" value="1"/>
</dbReference>
<keyword evidence="2 7" id="KW-0540">Nuclease</keyword>
<evidence type="ECO:0000256" key="6">
    <source>
        <dbReference type="ARBA" id="ARBA00022833"/>
    </source>
</evidence>
<keyword evidence="3 7" id="KW-0479">Metal-binding</keyword>
<keyword evidence="7" id="KW-0690">Ribosome biogenesis</keyword>
<protein>
    <recommendedName>
        <fullName evidence="7">Endoribonuclease YbeY</fullName>
        <ecNumber evidence="7">3.1.-.-</ecNumber>
    </recommendedName>
</protein>
<gene>
    <name evidence="7 8" type="primary">ybeY</name>
    <name evidence="8" type="ORF">ACFONL_17240</name>
</gene>
<evidence type="ECO:0000313" key="8">
    <source>
        <dbReference type="EMBL" id="MFC3639088.1"/>
    </source>
</evidence>
<dbReference type="InterPro" id="IPR020549">
    <property type="entry name" value="YbeY_CS"/>
</dbReference>
<keyword evidence="4 7" id="KW-0255">Endonuclease</keyword>
<feature type="binding site" evidence="7">
    <location>
        <position position="125"/>
    </location>
    <ligand>
        <name>Zn(2+)</name>
        <dbReference type="ChEBI" id="CHEBI:29105"/>
        <note>catalytic</note>
    </ligand>
</feature>
<keyword evidence="5 7" id="KW-0378">Hydrolase</keyword>
<keyword evidence="9" id="KW-1185">Reference proteome</keyword>
<keyword evidence="7" id="KW-0963">Cytoplasm</keyword>
<evidence type="ECO:0000256" key="3">
    <source>
        <dbReference type="ARBA" id="ARBA00022723"/>
    </source>
</evidence>
<dbReference type="HAMAP" id="MF_00009">
    <property type="entry name" value="Endoribonucl_YbeY"/>
    <property type="match status" value="1"/>
</dbReference>
<comment type="similarity">
    <text evidence="1 7">Belongs to the endoribonuclease YbeY family.</text>
</comment>
<dbReference type="EC" id="3.1.-.-" evidence="7"/>
<comment type="caution">
    <text evidence="8">The sequence shown here is derived from an EMBL/GenBank/DDBJ whole genome shotgun (WGS) entry which is preliminary data.</text>
</comment>
<comment type="subcellular location">
    <subcellularLocation>
        <location evidence="7">Cytoplasm</location>
    </subcellularLocation>
</comment>
<sequence length="174" mass="18310">MSASPLIDVVIESPLWQALRDAEALAGRAALAAVAASGVAVMDGAELSLMLADDAAVQELNRTWRGKDKPTNVLSWPAADPDDLVRSPHCGDIAVAYETLVREAADEGKTVADHFTHLVVHGVLHLLGYDHETDDEAEEMETLETDVLAGLGVADPYGPDGAGMSNVAGEALER</sequence>
<reference evidence="9" key="1">
    <citation type="journal article" date="2019" name="Int. J. Syst. Evol. Microbiol.">
        <title>The Global Catalogue of Microorganisms (GCM) 10K type strain sequencing project: providing services to taxonomists for standard genome sequencing and annotation.</title>
        <authorList>
            <consortium name="The Broad Institute Genomics Platform"/>
            <consortium name="The Broad Institute Genome Sequencing Center for Infectious Disease"/>
            <person name="Wu L."/>
            <person name="Ma J."/>
        </authorList>
    </citation>
    <scope>NUCLEOTIDE SEQUENCE [LARGE SCALE GENOMIC DNA]</scope>
    <source>
        <strain evidence="9">KCTC 42282</strain>
    </source>
</reference>
<keyword evidence="6 7" id="KW-0862">Zinc</keyword>
<evidence type="ECO:0000313" key="9">
    <source>
        <dbReference type="Proteomes" id="UP001595704"/>
    </source>
</evidence>
<dbReference type="InterPro" id="IPR023091">
    <property type="entry name" value="MetalPrtase_cat_dom_sf_prd"/>
</dbReference>
<dbReference type="EMBL" id="JBHRYC010000086">
    <property type="protein sequence ID" value="MFC3639088.1"/>
    <property type="molecule type" value="Genomic_DNA"/>
</dbReference>
<dbReference type="Gene3D" id="3.40.390.30">
    <property type="entry name" value="Metalloproteases ('zincins'), catalytic domain"/>
    <property type="match status" value="1"/>
</dbReference>
<proteinExistence type="inferred from homology"/>
<accession>A0ABV7ULA8</accession>
<dbReference type="RefSeq" id="WP_191318439.1">
    <property type="nucleotide sequence ID" value="NZ_BNCG01000003.1"/>
</dbReference>
<dbReference type="Proteomes" id="UP001595704">
    <property type="component" value="Unassembled WGS sequence"/>
</dbReference>
<dbReference type="Pfam" id="PF02130">
    <property type="entry name" value="YbeY"/>
    <property type="match status" value="1"/>
</dbReference>
<evidence type="ECO:0000256" key="1">
    <source>
        <dbReference type="ARBA" id="ARBA00010875"/>
    </source>
</evidence>
<dbReference type="PANTHER" id="PTHR46986:SF1">
    <property type="entry name" value="ENDORIBONUCLEASE YBEY, CHLOROPLASTIC"/>
    <property type="match status" value="1"/>
</dbReference>